<dbReference type="EMBL" id="JBHLUD010000013">
    <property type="protein sequence ID" value="MFC0546908.1"/>
    <property type="molecule type" value="Genomic_DNA"/>
</dbReference>
<keyword evidence="2" id="KW-1185">Reference proteome</keyword>
<dbReference type="Proteomes" id="UP001589810">
    <property type="component" value="Unassembled WGS sequence"/>
</dbReference>
<organism evidence="1 2">
    <name type="scientific">Kutzneria chonburiensis</name>
    <dbReference type="NCBI Taxonomy" id="1483604"/>
    <lineage>
        <taxon>Bacteria</taxon>
        <taxon>Bacillati</taxon>
        <taxon>Actinomycetota</taxon>
        <taxon>Actinomycetes</taxon>
        <taxon>Pseudonocardiales</taxon>
        <taxon>Pseudonocardiaceae</taxon>
        <taxon>Kutzneria</taxon>
    </lineage>
</organism>
<dbReference type="RefSeq" id="WP_273937146.1">
    <property type="nucleotide sequence ID" value="NZ_CP097263.1"/>
</dbReference>
<proteinExistence type="predicted"/>
<gene>
    <name evidence="1" type="ORF">ACFFH7_35735</name>
</gene>
<reference evidence="1 2" key="1">
    <citation type="submission" date="2024-09" db="EMBL/GenBank/DDBJ databases">
        <authorList>
            <person name="Sun Q."/>
            <person name="Mori K."/>
        </authorList>
    </citation>
    <scope>NUCLEOTIDE SEQUENCE [LARGE SCALE GENOMIC DNA]</scope>
    <source>
        <strain evidence="1 2">TBRC 1432</strain>
    </source>
</reference>
<sequence length="77" mass="7960">MDTSRSSSSSPPSADPATWSAAELVAEAGACLARRVRHTAAETLLRGIGLAILARYRQHEATAAAVRDALADAKAAK</sequence>
<accession>A0ABV6N2U6</accession>
<evidence type="ECO:0000313" key="1">
    <source>
        <dbReference type="EMBL" id="MFC0546908.1"/>
    </source>
</evidence>
<protein>
    <submittedName>
        <fullName evidence="1">Uncharacterized protein</fullName>
    </submittedName>
</protein>
<evidence type="ECO:0000313" key="2">
    <source>
        <dbReference type="Proteomes" id="UP001589810"/>
    </source>
</evidence>
<comment type="caution">
    <text evidence="1">The sequence shown here is derived from an EMBL/GenBank/DDBJ whole genome shotgun (WGS) entry which is preliminary data.</text>
</comment>
<name>A0ABV6N2U6_9PSEU</name>